<feature type="non-terminal residue" evidence="1">
    <location>
        <position position="213"/>
    </location>
</feature>
<dbReference type="AlphaFoldDB" id="A0A317CVP5"/>
<gene>
    <name evidence="1" type="ORF">DKT68_23245</name>
</gene>
<comment type="caution">
    <text evidence="1">The sequence shown here is derived from an EMBL/GenBank/DDBJ whole genome shotgun (WGS) entry which is preliminary data.</text>
</comment>
<accession>A0A317CVP5</accession>
<name>A0A317CVP5_9ACTN</name>
<dbReference type="OrthoDB" id="5328543at2"/>
<dbReference type="EMBL" id="QGKR01000265">
    <property type="protein sequence ID" value="PWR06184.1"/>
    <property type="molecule type" value="Genomic_DNA"/>
</dbReference>
<evidence type="ECO:0000313" key="2">
    <source>
        <dbReference type="Proteomes" id="UP000245410"/>
    </source>
</evidence>
<organism evidence="1 2">
    <name type="scientific">Micromonospora acroterricola</name>
    <dbReference type="NCBI Taxonomy" id="2202421"/>
    <lineage>
        <taxon>Bacteria</taxon>
        <taxon>Bacillati</taxon>
        <taxon>Actinomycetota</taxon>
        <taxon>Actinomycetes</taxon>
        <taxon>Micromonosporales</taxon>
        <taxon>Micromonosporaceae</taxon>
        <taxon>Micromonospora</taxon>
    </lineage>
</organism>
<protein>
    <submittedName>
        <fullName evidence="1">Uncharacterized protein</fullName>
    </submittedName>
</protein>
<evidence type="ECO:0000313" key="1">
    <source>
        <dbReference type="EMBL" id="PWR06184.1"/>
    </source>
</evidence>
<dbReference type="Proteomes" id="UP000245410">
    <property type="component" value="Unassembled WGS sequence"/>
</dbReference>
<keyword evidence="2" id="KW-1185">Reference proteome</keyword>
<proteinExistence type="predicted"/>
<reference evidence="1 2" key="1">
    <citation type="submission" date="2018-05" db="EMBL/GenBank/DDBJ databases">
        <title>Micromonospora atacamensis sp. nov., a novel actinobacteria isolated from high altitude Atacama Desert soil.</title>
        <authorList>
            <person name="Carro L."/>
            <person name="Golinska P."/>
            <person name="Klenk H.-P."/>
            <person name="Goodfellow M."/>
        </authorList>
    </citation>
    <scope>NUCLEOTIDE SEQUENCE [LARGE SCALE GENOMIC DNA]</scope>
    <source>
        <strain evidence="1 2">5R2A7</strain>
    </source>
</reference>
<sequence>MIWSKLTNDRTAHRLRAVADLQFPASGRQRLVNQYPHLSGDDIRLVEAATRQWFRLVVRHSSPKLSMPSVVVDDLWQELTLHARDYADFCDAAFGRILHHQPRSAMSAGTVNRNPLLLATLSCGRKDEDCGPTGLPLLFRVDQELRVRDGNRYLADCGGRGECFPGSGLVCLQHLGGWGKRLKPAGIRGDLPFDDGRHGYAGGAGGGGGEFSG</sequence>